<dbReference type="Pfam" id="PF06863">
    <property type="entry name" value="DUF1254"/>
    <property type="match status" value="1"/>
</dbReference>
<dbReference type="OrthoDB" id="40820at2"/>
<dbReference type="InterPro" id="IPR010679">
    <property type="entry name" value="DUF1254"/>
</dbReference>
<protein>
    <recommendedName>
        <fullName evidence="5">DUF1254 domain-containing protein</fullName>
    </recommendedName>
</protein>
<dbReference type="Pfam" id="PF06742">
    <property type="entry name" value="DUF1214"/>
    <property type="match status" value="1"/>
</dbReference>
<dbReference type="InterPro" id="IPR010621">
    <property type="entry name" value="DUF1214"/>
</dbReference>
<evidence type="ECO:0000313" key="4">
    <source>
        <dbReference type="Proteomes" id="UP000321118"/>
    </source>
</evidence>
<comment type="caution">
    <text evidence="3">The sequence shown here is derived from an EMBL/GenBank/DDBJ whole genome shotgun (WGS) entry which is preliminary data.</text>
</comment>
<dbReference type="SUPFAM" id="SSF160935">
    <property type="entry name" value="VPA0735-like"/>
    <property type="match status" value="1"/>
</dbReference>
<proteinExistence type="predicted"/>
<feature type="domain" description="DUF1214" evidence="1">
    <location>
        <begin position="292"/>
        <end position="401"/>
    </location>
</feature>
<sequence length="419" mass="44978">MSESPITQPSDDDVVSAYLYLFARLLVARQENYDINVEGVGWNQIKYNPVGSAEFVNPNLDVAYLEAWVAVDAEHAVTLEVPQISGRYYTVQIMDVWGEVIANVNERNNADHPAGTIAFRLAGSTPTVDPGALVIDLPGPKAKILARVELKDTPDAAVALQQQFTIHAPDGVEIAPPPVVPDFTNTQLPGVEAFRVGPALLATAPDAMPDAARYSAMVSSVANYVATSDDAAAAVDAVIHTKAVPAFLAGTKGFGTQRNGWSVAFSAGRFGNDVLARAIVDYGGIWANVVDEAIYYVGQLGSDGELLDGSQTYEIRFASDEPDSLVDAFWSLTLYSVPDYHVVANPLDRFDINSEASLTTNSDGTTSIWLAPERPAEAGDANWLPTPAGRGFSLNLRLYVARAPALRGEWFPPVIQAVR</sequence>
<feature type="domain" description="DUF1254" evidence="2">
    <location>
        <begin position="50"/>
        <end position="166"/>
    </location>
</feature>
<keyword evidence="4" id="KW-1185">Reference proteome</keyword>
<gene>
    <name evidence="3" type="ORF">CXY01_18920</name>
</gene>
<dbReference type="PANTHER" id="PTHR36509:SF2">
    <property type="entry name" value="BLL3101 PROTEIN"/>
    <property type="match status" value="1"/>
</dbReference>
<accession>A0A510V3A8</accession>
<organism evidence="3 4">
    <name type="scientific">Cellulomonas xylanilytica</name>
    <dbReference type="NCBI Taxonomy" id="233583"/>
    <lineage>
        <taxon>Bacteria</taxon>
        <taxon>Bacillati</taxon>
        <taxon>Actinomycetota</taxon>
        <taxon>Actinomycetes</taxon>
        <taxon>Micrococcales</taxon>
        <taxon>Cellulomonadaceae</taxon>
        <taxon>Cellulomonas</taxon>
    </lineage>
</organism>
<dbReference type="AlphaFoldDB" id="A0A510V3A8"/>
<evidence type="ECO:0000259" key="1">
    <source>
        <dbReference type="Pfam" id="PF06742"/>
    </source>
</evidence>
<evidence type="ECO:0008006" key="5">
    <source>
        <dbReference type="Google" id="ProtNLM"/>
    </source>
</evidence>
<dbReference type="InterPro" id="IPR037049">
    <property type="entry name" value="DUF1214_C_sf"/>
</dbReference>
<dbReference type="Gene3D" id="2.60.120.600">
    <property type="entry name" value="Domain of unknown function DUF1214, C-terminal domain"/>
    <property type="match status" value="1"/>
</dbReference>
<dbReference type="PANTHER" id="PTHR36509">
    <property type="entry name" value="BLL3101 PROTEIN"/>
    <property type="match status" value="1"/>
</dbReference>
<dbReference type="Proteomes" id="UP000321118">
    <property type="component" value="Unassembled WGS sequence"/>
</dbReference>
<dbReference type="RefSeq" id="WP_146927179.1">
    <property type="nucleotide sequence ID" value="NZ_BJUB01000005.1"/>
</dbReference>
<dbReference type="InterPro" id="IPR037050">
    <property type="entry name" value="DUF1254_sf"/>
</dbReference>
<name>A0A510V3A8_9CELL</name>
<dbReference type="Gene3D" id="2.60.40.1610">
    <property type="entry name" value="Domain of unknown function DUF1254"/>
    <property type="match status" value="1"/>
</dbReference>
<dbReference type="EMBL" id="BJUB01000005">
    <property type="protein sequence ID" value="GEK21372.1"/>
    <property type="molecule type" value="Genomic_DNA"/>
</dbReference>
<evidence type="ECO:0000313" key="3">
    <source>
        <dbReference type="EMBL" id="GEK21372.1"/>
    </source>
</evidence>
<reference evidence="3 4" key="1">
    <citation type="submission" date="2019-07" db="EMBL/GenBank/DDBJ databases">
        <title>Whole genome shotgun sequence of Cellulomonas xylanilytica NBRC 101102.</title>
        <authorList>
            <person name="Hosoyama A."/>
            <person name="Uohara A."/>
            <person name="Ohji S."/>
            <person name="Ichikawa N."/>
        </authorList>
    </citation>
    <scope>NUCLEOTIDE SEQUENCE [LARGE SCALE GENOMIC DNA]</scope>
    <source>
        <strain evidence="3 4">NBRC 101102</strain>
    </source>
</reference>
<evidence type="ECO:0000259" key="2">
    <source>
        <dbReference type="Pfam" id="PF06863"/>
    </source>
</evidence>